<dbReference type="EC" id="3.5.1.106" evidence="3"/>
<dbReference type="KEGG" id="aak:AA2016_6583"/>
<dbReference type="AlphaFoldDB" id="A0AAC8YWD5"/>
<evidence type="ECO:0000313" key="5">
    <source>
        <dbReference type="Proteomes" id="UP000577697"/>
    </source>
</evidence>
<proteinExistence type="predicted"/>
<sequence length="260" mass="28396">MATGYNVNANGIRQHLIHHRGPHGAPQLLLVPGITSPAITWGFVGVELAKRFDVHILDVRGRGLSQAGDLDYTLDAMADDVIALARRMNRPVVLGHSMGARIAVRAAGKSSEPIAGVILVDPPVSGPNRRPYPAQWAWYGDSIRMAEQGCTADDMARFCPSWTEEQRALRAEWLHTCQWGAIRQAFDGFSTDDIHADMARLTLPARLVIAGGATVILPEDADEISRLMPQIEIRRVEGAGHMIPWDDLQGLLDAVLDFSA</sequence>
<dbReference type="Proteomes" id="UP000075755">
    <property type="component" value="Plasmid pAA04"/>
</dbReference>
<dbReference type="Proteomes" id="UP000577697">
    <property type="component" value="Unassembled WGS sequence"/>
</dbReference>
<keyword evidence="2" id="KW-0614">Plasmid</keyword>
<dbReference type="Pfam" id="PF12697">
    <property type="entry name" value="Abhydrolase_6"/>
    <property type="match status" value="1"/>
</dbReference>
<feature type="domain" description="AB hydrolase-1" evidence="1">
    <location>
        <begin position="28"/>
        <end position="247"/>
    </location>
</feature>
<organism evidence="2 4">
    <name type="scientific">Aminobacter aminovorans</name>
    <name type="common">Chelatobacter heintzii</name>
    <dbReference type="NCBI Taxonomy" id="83263"/>
    <lineage>
        <taxon>Bacteria</taxon>
        <taxon>Pseudomonadati</taxon>
        <taxon>Pseudomonadota</taxon>
        <taxon>Alphaproteobacteria</taxon>
        <taxon>Hyphomicrobiales</taxon>
        <taxon>Phyllobacteriaceae</taxon>
        <taxon>Aminobacter</taxon>
    </lineage>
</organism>
<gene>
    <name evidence="2" type="ORF">AA2016_6583</name>
    <name evidence="3" type="ORF">FHS67_005020</name>
</gene>
<dbReference type="InterPro" id="IPR050228">
    <property type="entry name" value="Carboxylesterase_BioH"/>
</dbReference>
<dbReference type="RefSeq" id="WP_067970164.1">
    <property type="nucleotide sequence ID" value="NZ_CP015009.1"/>
</dbReference>
<name>A0AAC8YWD5_AMIAI</name>
<evidence type="ECO:0000313" key="2">
    <source>
        <dbReference type="EMBL" id="AMS45473.1"/>
    </source>
</evidence>
<evidence type="ECO:0000313" key="4">
    <source>
        <dbReference type="Proteomes" id="UP000075755"/>
    </source>
</evidence>
<dbReference type="PANTHER" id="PTHR43194:SF2">
    <property type="entry name" value="PEROXISOMAL MEMBRANE PROTEIN LPX1"/>
    <property type="match status" value="1"/>
</dbReference>
<keyword evidence="5" id="KW-1185">Reference proteome</keyword>
<dbReference type="EMBL" id="CP015009">
    <property type="protein sequence ID" value="AMS45473.1"/>
    <property type="molecule type" value="Genomic_DNA"/>
</dbReference>
<protein>
    <submittedName>
        <fullName evidence="2 3">Deformylase</fullName>
        <ecNumber evidence="3">3.5.1.106</ecNumber>
    </submittedName>
</protein>
<dbReference type="GO" id="GO:0016787">
    <property type="term" value="F:hydrolase activity"/>
    <property type="evidence" value="ECO:0007669"/>
    <property type="project" value="UniProtKB-KW"/>
</dbReference>
<evidence type="ECO:0000313" key="3">
    <source>
        <dbReference type="EMBL" id="MBB3708680.1"/>
    </source>
</evidence>
<evidence type="ECO:0000259" key="1">
    <source>
        <dbReference type="Pfam" id="PF12697"/>
    </source>
</evidence>
<keyword evidence="3" id="KW-0378">Hydrolase</keyword>
<geneLocation type="plasmid" evidence="2 4">
    <name>pAA04</name>
</geneLocation>
<dbReference type="InterPro" id="IPR000073">
    <property type="entry name" value="AB_hydrolase_1"/>
</dbReference>
<dbReference type="Gene3D" id="3.40.50.1820">
    <property type="entry name" value="alpha/beta hydrolase"/>
    <property type="match status" value="1"/>
</dbReference>
<dbReference type="InterPro" id="IPR029058">
    <property type="entry name" value="AB_hydrolase_fold"/>
</dbReference>
<reference evidence="2 4" key="1">
    <citation type="submission" date="2016-03" db="EMBL/GenBank/DDBJ databases">
        <title>Complete genome of Aminobacter aminovorans KCTC 2477.</title>
        <authorList>
            <person name="Kim K.M."/>
        </authorList>
    </citation>
    <scope>NUCLEOTIDE SEQUENCE [LARGE SCALE GENOMIC DNA]</scope>
    <source>
        <strain evidence="2 4">KCTC 2477</strain>
        <plasmid evidence="2 4">pAA04</plasmid>
    </source>
</reference>
<dbReference type="PANTHER" id="PTHR43194">
    <property type="entry name" value="HYDROLASE ALPHA/BETA FOLD FAMILY"/>
    <property type="match status" value="1"/>
</dbReference>
<dbReference type="EMBL" id="JACICB010000021">
    <property type="protein sequence ID" value="MBB3708680.1"/>
    <property type="molecule type" value="Genomic_DNA"/>
</dbReference>
<accession>A0AAC8YWD5</accession>
<dbReference type="SUPFAM" id="SSF53474">
    <property type="entry name" value="alpha/beta-Hydrolases"/>
    <property type="match status" value="1"/>
</dbReference>
<reference evidence="3 5" key="2">
    <citation type="submission" date="2020-08" db="EMBL/GenBank/DDBJ databases">
        <title>Genomic Encyclopedia of Type Strains, Phase IV (KMG-IV): sequencing the most valuable type-strain genomes for metagenomic binning, comparative biology and taxonomic classification.</title>
        <authorList>
            <person name="Goeker M."/>
        </authorList>
    </citation>
    <scope>NUCLEOTIDE SEQUENCE [LARGE SCALE GENOMIC DNA]</scope>
    <source>
        <strain evidence="3 5">DSM 10368</strain>
    </source>
</reference>